<dbReference type="GO" id="GO:0005654">
    <property type="term" value="C:nucleoplasm"/>
    <property type="evidence" value="ECO:0007669"/>
    <property type="project" value="UniProtKB-SubCell"/>
</dbReference>
<comment type="similarity">
    <text evidence="1 5">Belongs to the NOP53 family.</text>
</comment>
<sequence>MSASKTAPAQPSQPSRKGKKAWRKHVDITAVQAGLETLREEIIQHGRPLAEKAQGEIFALDTVGSSKEEVSKKAKDGHKIKVLKMDEILGRRSAVPALPSGKKRPLDARMTDGVVATKRQKTDWVSKKEVARLRNKLDKPSHLDLEDIHGEPSNFDLWDTTDNAVQPASASALASSEDQQGSEYIPRPKPKIAPPTIRRPPIALTQNGLPTHAVPTPDAGHSYNPSFEDWDTLLTREGEREIQAEQKRLAEAQLAAEKQARIDALAAQPERQPGDDGESEWEGFETEPEVTESEMRKRKRPERKTPAQKNKLKRRKEAERLAKHEAKMGAQQKRGEEIVKALITRQEKEEQGAIQAAEPSRGTSALRRKTTLGPSRASILPPRLELVLPDELQDSLRRLKPEGNLLEDRFRNLLVNGKLEARKPVSYAASRKKQVKFTEKWWSKDFAIGA</sequence>
<dbReference type="Proteomes" id="UP000030678">
    <property type="component" value="Unassembled WGS sequence"/>
</dbReference>
<feature type="compositionally biased region" description="Low complexity" evidence="6">
    <location>
        <begin position="194"/>
        <end position="203"/>
    </location>
</feature>
<feature type="region of interest" description="Disordered" evidence="6">
    <location>
        <begin position="255"/>
        <end position="333"/>
    </location>
</feature>
<dbReference type="PANTHER" id="PTHR14211:SF7">
    <property type="entry name" value="RIBOSOME BIOGENESIS PROTEIN NOP53"/>
    <property type="match status" value="1"/>
</dbReference>
<proteinExistence type="inferred from homology"/>
<dbReference type="GO" id="GO:0006364">
    <property type="term" value="P:rRNA processing"/>
    <property type="evidence" value="ECO:0007669"/>
    <property type="project" value="TreeGrafter"/>
</dbReference>
<dbReference type="Pfam" id="PF07767">
    <property type="entry name" value="Nop53"/>
    <property type="match status" value="1"/>
</dbReference>
<evidence type="ECO:0000256" key="5">
    <source>
        <dbReference type="PIRNR" id="PIRNR017302"/>
    </source>
</evidence>
<dbReference type="GO" id="GO:0000027">
    <property type="term" value="P:ribosomal large subunit assembly"/>
    <property type="evidence" value="ECO:0007669"/>
    <property type="project" value="UniProtKB-UniRule"/>
</dbReference>
<protein>
    <recommendedName>
        <fullName evidence="2 5">Ribosome biogenesis protein NOP53</fullName>
    </recommendedName>
</protein>
<comment type="subcellular location">
    <subcellularLocation>
        <location evidence="5">Nucleus</location>
        <location evidence="5">Nucleolus</location>
    </subcellularLocation>
    <subcellularLocation>
        <location evidence="5">Nucleus</location>
        <location evidence="5">Nucleoplasm</location>
    </subcellularLocation>
</comment>
<evidence type="ECO:0000313" key="8">
    <source>
        <dbReference type="Proteomes" id="UP000030678"/>
    </source>
</evidence>
<evidence type="ECO:0000256" key="4">
    <source>
        <dbReference type="ARBA" id="ARBA00023242"/>
    </source>
</evidence>
<evidence type="ECO:0000256" key="2">
    <source>
        <dbReference type="ARBA" id="ARBA00018339"/>
    </source>
</evidence>
<organism evidence="7 8">
    <name type="scientific">Cladophialophora carrionii CBS 160.54</name>
    <dbReference type="NCBI Taxonomy" id="1279043"/>
    <lineage>
        <taxon>Eukaryota</taxon>
        <taxon>Fungi</taxon>
        <taxon>Dikarya</taxon>
        <taxon>Ascomycota</taxon>
        <taxon>Pezizomycotina</taxon>
        <taxon>Eurotiomycetes</taxon>
        <taxon>Chaetothyriomycetidae</taxon>
        <taxon>Chaetothyriales</taxon>
        <taxon>Herpotrichiellaceae</taxon>
        <taxon>Cladophialophora</taxon>
    </lineage>
</organism>
<feature type="region of interest" description="Disordered" evidence="6">
    <location>
        <begin position="169"/>
        <end position="228"/>
    </location>
</feature>
<evidence type="ECO:0000256" key="6">
    <source>
        <dbReference type="SAM" id="MobiDB-lite"/>
    </source>
</evidence>
<comment type="function">
    <text evidence="5">May play a role in ribosome biogenesis.</text>
</comment>
<dbReference type="PANTHER" id="PTHR14211">
    <property type="entry name" value="GLIOMA SUPPRESSOR CANDIDATE REGION GENE 2"/>
    <property type="match status" value="1"/>
</dbReference>
<feature type="region of interest" description="Disordered" evidence="6">
    <location>
        <begin position="94"/>
        <end position="113"/>
    </location>
</feature>
<gene>
    <name evidence="7" type="ORF">G647_07434</name>
</gene>
<evidence type="ECO:0000313" key="7">
    <source>
        <dbReference type="EMBL" id="ETI21090.1"/>
    </source>
</evidence>
<dbReference type="OrthoDB" id="5072at2759"/>
<feature type="region of interest" description="Disordered" evidence="6">
    <location>
        <begin position="1"/>
        <end position="24"/>
    </location>
</feature>
<dbReference type="GO" id="GO:0008097">
    <property type="term" value="F:5S rRNA binding"/>
    <property type="evidence" value="ECO:0007669"/>
    <property type="project" value="TreeGrafter"/>
</dbReference>
<feature type="region of interest" description="Disordered" evidence="6">
    <location>
        <begin position="348"/>
        <end position="376"/>
    </location>
</feature>
<dbReference type="InterPro" id="IPR011687">
    <property type="entry name" value="Nop53/GLTSCR2"/>
</dbReference>
<accession>V9D2I8</accession>
<feature type="compositionally biased region" description="Polar residues" evidence="6">
    <location>
        <begin position="1"/>
        <end position="15"/>
    </location>
</feature>
<keyword evidence="3 5" id="KW-0690">Ribosome biogenesis</keyword>
<dbReference type="GO" id="GO:0005730">
    <property type="term" value="C:nucleolus"/>
    <property type="evidence" value="ECO:0007669"/>
    <property type="project" value="UniProtKB-SubCell"/>
</dbReference>
<dbReference type="AlphaFoldDB" id="V9D2I8"/>
<evidence type="ECO:0000256" key="3">
    <source>
        <dbReference type="ARBA" id="ARBA00022517"/>
    </source>
</evidence>
<keyword evidence="4 5" id="KW-0539">Nucleus</keyword>
<feature type="compositionally biased region" description="Basic and acidic residues" evidence="6">
    <location>
        <begin position="316"/>
        <end position="333"/>
    </location>
</feature>
<dbReference type="VEuPathDB" id="FungiDB:G647_07434"/>
<dbReference type="HOGENOM" id="CLU_035888_1_0_1"/>
<feature type="compositionally biased region" description="Acidic residues" evidence="6">
    <location>
        <begin position="275"/>
        <end position="292"/>
    </location>
</feature>
<dbReference type="RefSeq" id="XP_008729971.1">
    <property type="nucleotide sequence ID" value="XM_008731749.1"/>
</dbReference>
<name>V9D2I8_9EURO</name>
<dbReference type="PIRSF" id="PIRSF017302">
    <property type="entry name" value="Gltscr2"/>
    <property type="match status" value="1"/>
</dbReference>
<dbReference type="EMBL" id="KB822707">
    <property type="protein sequence ID" value="ETI21090.1"/>
    <property type="molecule type" value="Genomic_DNA"/>
</dbReference>
<evidence type="ECO:0000256" key="1">
    <source>
        <dbReference type="ARBA" id="ARBA00008838"/>
    </source>
</evidence>
<feature type="compositionally biased region" description="Polar residues" evidence="6">
    <location>
        <begin position="169"/>
        <end position="182"/>
    </location>
</feature>
<dbReference type="GeneID" id="19985927"/>
<reference evidence="7 8" key="1">
    <citation type="submission" date="2013-03" db="EMBL/GenBank/DDBJ databases">
        <title>The Genome Sequence of Cladophialophora carrionii CBS 160.54.</title>
        <authorList>
            <consortium name="The Broad Institute Genomics Platform"/>
            <person name="Cuomo C."/>
            <person name="de Hoog S."/>
            <person name="Gorbushina A."/>
            <person name="Walker B."/>
            <person name="Young S.K."/>
            <person name="Zeng Q."/>
            <person name="Gargeya S."/>
            <person name="Fitzgerald M."/>
            <person name="Haas B."/>
            <person name="Abouelleil A."/>
            <person name="Allen A.W."/>
            <person name="Alvarado L."/>
            <person name="Arachchi H.M."/>
            <person name="Berlin A.M."/>
            <person name="Chapman S.B."/>
            <person name="Gainer-Dewar J."/>
            <person name="Goldberg J."/>
            <person name="Griggs A."/>
            <person name="Gujja S."/>
            <person name="Hansen M."/>
            <person name="Howarth C."/>
            <person name="Imamovic A."/>
            <person name="Ireland A."/>
            <person name="Larimer J."/>
            <person name="McCowan C."/>
            <person name="Murphy C."/>
            <person name="Pearson M."/>
            <person name="Poon T.W."/>
            <person name="Priest M."/>
            <person name="Roberts A."/>
            <person name="Saif S."/>
            <person name="Shea T."/>
            <person name="Sisk P."/>
            <person name="Sykes S."/>
            <person name="Wortman J."/>
            <person name="Nusbaum C."/>
            <person name="Birren B."/>
        </authorList>
    </citation>
    <scope>NUCLEOTIDE SEQUENCE [LARGE SCALE GENOMIC DNA]</scope>
    <source>
        <strain evidence="7 8">CBS 160.54</strain>
    </source>
</reference>